<name>A0A8J4PU33_9MYCE</name>
<evidence type="ECO:0000259" key="3">
    <source>
        <dbReference type="Pfam" id="PF04548"/>
    </source>
</evidence>
<dbReference type="CDD" id="cd00257">
    <property type="entry name" value="beta-trefoil_FSCN-like"/>
    <property type="match status" value="1"/>
</dbReference>
<dbReference type="InterPro" id="IPR006703">
    <property type="entry name" value="G_AIG1"/>
</dbReference>
<dbReference type="Pfam" id="PF04548">
    <property type="entry name" value="AIG1"/>
    <property type="match status" value="1"/>
</dbReference>
<dbReference type="SUPFAM" id="SSF52540">
    <property type="entry name" value="P-loop containing nucleoside triphosphate hydrolases"/>
    <property type="match status" value="1"/>
</dbReference>
<keyword evidence="2" id="KW-0342">GTP-binding</keyword>
<dbReference type="InterPro" id="IPR045058">
    <property type="entry name" value="GIMA/IAN/Toc"/>
</dbReference>
<comment type="caution">
    <text evidence="4">The sequence shown here is derived from an EMBL/GenBank/DDBJ whole genome shotgun (WGS) entry which is preliminary data.</text>
</comment>
<sequence>MCERTILIIGKTGSGKSTIANVITSTNEFKEGEYGVSETKNFKCLNFIHNGVNYKVIDSVGLGDTKLSERQVLDQMAQACSAVTNGISQILYVFKGKLSQDEIDAFNLIKKVLFGQLNINAFITVIRTSFPKYRDPTSCQMDIDLMINESIQASQIIGGCNKLIHVNNMTVDEQPGLENRLDTNTRLLIHLMGCTLILNTTHSTMINNVNKYFYDKEQEIKRQQEREEQLRIAQIQREEYEAQILVQKKLKGYDYWNKTILIQPIALNSCFLDNQFLVFTPYGSKYQHIPSIAHIQFQMIPVDDGHKVAFKSLLNSMYLSATMGSLKFRDHISETEKFILIKQNDMWVILTHFGTYLSARPQMPLHPDNELIVLITAKCEMPEHFLFVSC</sequence>
<dbReference type="GO" id="GO:0005525">
    <property type="term" value="F:GTP binding"/>
    <property type="evidence" value="ECO:0007669"/>
    <property type="project" value="UniProtKB-KW"/>
</dbReference>
<gene>
    <name evidence="4" type="ORF">CYY_005231</name>
</gene>
<dbReference type="Gene3D" id="2.80.10.50">
    <property type="match status" value="1"/>
</dbReference>
<feature type="domain" description="AIG1-type G" evidence="3">
    <location>
        <begin position="4"/>
        <end position="126"/>
    </location>
</feature>
<keyword evidence="5" id="KW-1185">Reference proteome</keyword>
<reference evidence="4" key="1">
    <citation type="submission" date="2020-01" db="EMBL/GenBank/DDBJ databases">
        <title>Development of genomics and gene disruption for Polysphondylium violaceum indicates a role for the polyketide synthase stlB in stalk morphogenesis.</title>
        <authorList>
            <person name="Narita B."/>
            <person name="Kawabe Y."/>
            <person name="Kin K."/>
            <person name="Saito T."/>
            <person name="Gibbs R."/>
            <person name="Kuspa A."/>
            <person name="Muzny D."/>
            <person name="Queller D."/>
            <person name="Richards S."/>
            <person name="Strassman J."/>
            <person name="Sucgang R."/>
            <person name="Worley K."/>
            <person name="Schaap P."/>
        </authorList>
    </citation>
    <scope>NUCLEOTIDE SEQUENCE</scope>
    <source>
        <strain evidence="4">QSvi11</strain>
    </source>
</reference>
<dbReference type="OrthoDB" id="8954335at2759"/>
<dbReference type="InterPro" id="IPR008999">
    <property type="entry name" value="Actin-crosslinking"/>
</dbReference>
<dbReference type="SUPFAM" id="SSF50405">
    <property type="entry name" value="Actin-crosslinking proteins"/>
    <property type="match status" value="1"/>
</dbReference>
<keyword evidence="1" id="KW-0547">Nucleotide-binding</keyword>
<proteinExistence type="predicted"/>
<protein>
    <recommendedName>
        <fullName evidence="3">AIG1-type G domain-containing protein</fullName>
    </recommendedName>
</protein>
<dbReference type="Proteomes" id="UP000695562">
    <property type="component" value="Unassembled WGS sequence"/>
</dbReference>
<dbReference type="PANTHER" id="PTHR10903:SF184">
    <property type="entry name" value="GTP-BINDING PROTEIN A"/>
    <property type="match status" value="1"/>
</dbReference>
<dbReference type="EMBL" id="AJWJ01000203">
    <property type="protein sequence ID" value="KAF2073446.1"/>
    <property type="molecule type" value="Genomic_DNA"/>
</dbReference>
<organism evidence="4 5">
    <name type="scientific">Polysphondylium violaceum</name>
    <dbReference type="NCBI Taxonomy" id="133409"/>
    <lineage>
        <taxon>Eukaryota</taxon>
        <taxon>Amoebozoa</taxon>
        <taxon>Evosea</taxon>
        <taxon>Eumycetozoa</taxon>
        <taxon>Dictyostelia</taxon>
        <taxon>Dictyosteliales</taxon>
        <taxon>Dictyosteliaceae</taxon>
        <taxon>Polysphondylium</taxon>
    </lineage>
</organism>
<accession>A0A8J4PU33</accession>
<dbReference type="AlphaFoldDB" id="A0A8J4PU33"/>
<evidence type="ECO:0000256" key="2">
    <source>
        <dbReference type="ARBA" id="ARBA00023134"/>
    </source>
</evidence>
<dbReference type="InterPro" id="IPR027417">
    <property type="entry name" value="P-loop_NTPase"/>
</dbReference>
<evidence type="ECO:0000313" key="5">
    <source>
        <dbReference type="Proteomes" id="UP000695562"/>
    </source>
</evidence>
<dbReference type="Gene3D" id="3.40.50.300">
    <property type="entry name" value="P-loop containing nucleotide triphosphate hydrolases"/>
    <property type="match status" value="1"/>
</dbReference>
<evidence type="ECO:0000313" key="4">
    <source>
        <dbReference type="EMBL" id="KAF2073446.1"/>
    </source>
</evidence>
<evidence type="ECO:0000256" key="1">
    <source>
        <dbReference type="ARBA" id="ARBA00022741"/>
    </source>
</evidence>
<dbReference type="PANTHER" id="PTHR10903">
    <property type="entry name" value="GTPASE, IMAP FAMILY MEMBER-RELATED"/>
    <property type="match status" value="1"/>
</dbReference>